<accession>A0A915L3Q6</accession>
<evidence type="ECO:0000313" key="2">
    <source>
        <dbReference type="Proteomes" id="UP000887565"/>
    </source>
</evidence>
<sequence>MAEKKEENGEEFIGIPTQTFLRWVRIGPNFVTFRKSEMDKIVTDILAEKNKEWKRKANEPEADEATNSRVDTLETKFDALMTLVKNSIIGNKTEKVEGQSPSAKEVEGSDMETPKAKKRAQSKTIAD</sequence>
<dbReference type="AlphaFoldDB" id="A0A915L3Q6"/>
<feature type="compositionally biased region" description="Basic and acidic residues" evidence="1">
    <location>
        <begin position="104"/>
        <end position="115"/>
    </location>
</feature>
<name>A0A915L3Q6_ROMCU</name>
<reference evidence="3" key="1">
    <citation type="submission" date="2022-11" db="UniProtKB">
        <authorList>
            <consortium name="WormBaseParasite"/>
        </authorList>
    </citation>
    <scope>IDENTIFICATION</scope>
</reference>
<proteinExistence type="predicted"/>
<evidence type="ECO:0000313" key="3">
    <source>
        <dbReference type="WBParaSite" id="nRc.2.0.1.t45132-RA"/>
    </source>
</evidence>
<dbReference type="WBParaSite" id="nRc.2.0.1.t45132-RA">
    <property type="protein sequence ID" value="nRc.2.0.1.t45132-RA"/>
    <property type="gene ID" value="nRc.2.0.1.g45132"/>
</dbReference>
<dbReference type="Proteomes" id="UP000887565">
    <property type="component" value="Unplaced"/>
</dbReference>
<feature type="region of interest" description="Disordered" evidence="1">
    <location>
        <begin position="90"/>
        <end position="127"/>
    </location>
</feature>
<protein>
    <submittedName>
        <fullName evidence="3">Uncharacterized protein</fullName>
    </submittedName>
</protein>
<keyword evidence="2" id="KW-1185">Reference proteome</keyword>
<organism evidence="2 3">
    <name type="scientific">Romanomermis culicivorax</name>
    <name type="common">Nematode worm</name>
    <dbReference type="NCBI Taxonomy" id="13658"/>
    <lineage>
        <taxon>Eukaryota</taxon>
        <taxon>Metazoa</taxon>
        <taxon>Ecdysozoa</taxon>
        <taxon>Nematoda</taxon>
        <taxon>Enoplea</taxon>
        <taxon>Dorylaimia</taxon>
        <taxon>Mermithida</taxon>
        <taxon>Mermithoidea</taxon>
        <taxon>Mermithidae</taxon>
        <taxon>Romanomermis</taxon>
    </lineage>
</organism>
<evidence type="ECO:0000256" key="1">
    <source>
        <dbReference type="SAM" id="MobiDB-lite"/>
    </source>
</evidence>